<evidence type="ECO:0000313" key="5">
    <source>
        <dbReference type="Proteomes" id="UP000187550"/>
    </source>
</evidence>
<dbReference type="SUPFAM" id="SSF47090">
    <property type="entry name" value="PGBD-like"/>
    <property type="match status" value="1"/>
</dbReference>
<dbReference type="EMBL" id="FTPL01000004">
    <property type="protein sequence ID" value="SIT91784.1"/>
    <property type="molecule type" value="Genomic_DNA"/>
</dbReference>
<feature type="domain" description="D-alanyl-D-alanine carboxypeptidase-like core" evidence="3">
    <location>
        <begin position="21"/>
        <end position="120"/>
    </location>
</feature>
<dbReference type="Pfam" id="PF02557">
    <property type="entry name" value="VanY"/>
    <property type="match status" value="1"/>
</dbReference>
<dbReference type="GO" id="GO:0008233">
    <property type="term" value="F:peptidase activity"/>
    <property type="evidence" value="ECO:0007669"/>
    <property type="project" value="InterPro"/>
</dbReference>
<organism evidence="4 5">
    <name type="scientific">Edaphobacillus lindanitolerans</name>
    <dbReference type="NCBI Taxonomy" id="550447"/>
    <lineage>
        <taxon>Bacteria</taxon>
        <taxon>Bacillati</taxon>
        <taxon>Bacillota</taxon>
        <taxon>Bacilli</taxon>
        <taxon>Bacillales</taxon>
        <taxon>Bacillaceae</taxon>
        <taxon>Edaphobacillus</taxon>
    </lineage>
</organism>
<dbReference type="SUPFAM" id="SSF55166">
    <property type="entry name" value="Hedgehog/DD-peptidase"/>
    <property type="match status" value="1"/>
</dbReference>
<dbReference type="CDD" id="cd14845">
    <property type="entry name" value="L-Ala-D-Glu_peptidase_like"/>
    <property type="match status" value="1"/>
</dbReference>
<evidence type="ECO:0000313" key="4">
    <source>
        <dbReference type="EMBL" id="SIT91784.1"/>
    </source>
</evidence>
<evidence type="ECO:0000259" key="3">
    <source>
        <dbReference type="Pfam" id="PF02557"/>
    </source>
</evidence>
<keyword evidence="5" id="KW-1185">Reference proteome</keyword>
<dbReference type="Gene3D" id="3.30.1380.10">
    <property type="match status" value="1"/>
</dbReference>
<evidence type="ECO:0000256" key="1">
    <source>
        <dbReference type="SAM" id="MobiDB-lite"/>
    </source>
</evidence>
<evidence type="ECO:0000259" key="2">
    <source>
        <dbReference type="Pfam" id="PF01471"/>
    </source>
</evidence>
<dbReference type="AlphaFoldDB" id="A0A1U7PQQ7"/>
<dbReference type="InterPro" id="IPR009045">
    <property type="entry name" value="Zn_M74/Hedgehog-like"/>
</dbReference>
<dbReference type="RefSeq" id="WP_076759661.1">
    <property type="nucleotide sequence ID" value="NZ_FTPL01000004.1"/>
</dbReference>
<dbReference type="SUPFAM" id="SSF158634">
    <property type="entry name" value="RPA2825-like"/>
    <property type="match status" value="2"/>
</dbReference>
<feature type="compositionally biased region" description="Low complexity" evidence="1">
    <location>
        <begin position="228"/>
        <end position="238"/>
    </location>
</feature>
<dbReference type="GO" id="GO:0006508">
    <property type="term" value="P:proteolysis"/>
    <property type="evidence" value="ECO:0007669"/>
    <property type="project" value="InterPro"/>
</dbReference>
<dbReference type="Proteomes" id="UP000187550">
    <property type="component" value="Unassembled WGS sequence"/>
</dbReference>
<dbReference type="Gene3D" id="1.10.101.10">
    <property type="entry name" value="PGBD-like superfamily/PGBD"/>
    <property type="match status" value="1"/>
</dbReference>
<accession>A0A1U7PQQ7</accession>
<dbReference type="InterPro" id="IPR036366">
    <property type="entry name" value="PGBDSf"/>
</dbReference>
<feature type="region of interest" description="Disordered" evidence="1">
    <location>
        <begin position="226"/>
        <end position="250"/>
    </location>
</feature>
<feature type="domain" description="Peptidoglycan binding-like" evidence="2">
    <location>
        <begin position="166"/>
        <end position="221"/>
    </location>
</feature>
<name>A0A1U7PQQ7_9BACI</name>
<sequence>MSRVNVFVLIDRSIKNMGSGIDPKVKALAIELIKRAYHEGINVQITSGFRSYAEQDKLYAQGRTAPGNIVTNARGGQSIHNFGLAIDYVLVSEDGTKAIWTVTKEWRHVAAIGKSMGFQWGGDWTSFVDYPHLDMQRGMSLSTLRSGKRPSIPNVPARQYLGPGDTGAEVKLKQEQLTKAGFKTAADGAFGLDMEKNVCAFQLAKGLQVDGLIGPDTARALETGVVQASKPKPSASKPAPKPKPFVPGGGSIVDYLNKQGRDSSFSARKKLAAQYGIKNYTGTAAQNTQLLKKLQSGSASPSKKINTNSIVDYLKAIGQPSSFEHRKKLAEKHGIKGYKGTAAQNKKLLDILNK</sequence>
<reference evidence="5" key="1">
    <citation type="submission" date="2017-01" db="EMBL/GenBank/DDBJ databases">
        <authorList>
            <person name="Varghese N."/>
            <person name="Submissions S."/>
        </authorList>
    </citation>
    <scope>NUCLEOTIDE SEQUENCE [LARGE SCALE GENOMIC DNA]</scope>
    <source>
        <strain evidence="5">MNA4</strain>
    </source>
</reference>
<dbReference type="InterPro" id="IPR002477">
    <property type="entry name" value="Peptidoglycan-bd-like"/>
</dbReference>
<dbReference type="InterPro" id="IPR036365">
    <property type="entry name" value="PGBD-like_sf"/>
</dbReference>
<dbReference type="Pfam" id="PF01471">
    <property type="entry name" value="PG_binding_1"/>
    <property type="match status" value="1"/>
</dbReference>
<proteinExistence type="predicted"/>
<dbReference type="InterPro" id="IPR003709">
    <property type="entry name" value="VanY-like_core_dom"/>
</dbReference>
<protein>
    <submittedName>
        <fullName evidence="4">Putative peptidoglycan binding domain-containing protein</fullName>
    </submittedName>
</protein>
<dbReference type="OrthoDB" id="9799970at2"/>
<dbReference type="STRING" id="550447.SAMN05428946_2737"/>
<gene>
    <name evidence="4" type="ORF">SAMN05428946_2737</name>
</gene>